<proteinExistence type="predicted"/>
<organism evidence="2 3">
    <name type="scientific">Amphibalanus amphitrite</name>
    <name type="common">Striped barnacle</name>
    <name type="synonym">Balanus amphitrite</name>
    <dbReference type="NCBI Taxonomy" id="1232801"/>
    <lineage>
        <taxon>Eukaryota</taxon>
        <taxon>Metazoa</taxon>
        <taxon>Ecdysozoa</taxon>
        <taxon>Arthropoda</taxon>
        <taxon>Crustacea</taxon>
        <taxon>Multicrustacea</taxon>
        <taxon>Cirripedia</taxon>
        <taxon>Thoracica</taxon>
        <taxon>Thoracicalcarea</taxon>
        <taxon>Balanomorpha</taxon>
        <taxon>Balanoidea</taxon>
        <taxon>Balanidae</taxon>
        <taxon>Amphibalaninae</taxon>
        <taxon>Amphibalanus</taxon>
    </lineage>
</organism>
<dbReference type="AlphaFoldDB" id="A0A6A4VJQ5"/>
<comment type="caution">
    <text evidence="2">The sequence shown here is derived from an EMBL/GenBank/DDBJ whole genome shotgun (WGS) entry which is preliminary data.</text>
</comment>
<protein>
    <submittedName>
        <fullName evidence="2">Uncharacterized protein</fullName>
    </submittedName>
</protein>
<keyword evidence="3" id="KW-1185">Reference proteome</keyword>
<reference evidence="2 3" key="1">
    <citation type="submission" date="2019-07" db="EMBL/GenBank/DDBJ databases">
        <title>Draft genome assembly of a fouling barnacle, Amphibalanus amphitrite (Darwin, 1854): The first reference genome for Thecostraca.</title>
        <authorList>
            <person name="Kim W."/>
        </authorList>
    </citation>
    <scope>NUCLEOTIDE SEQUENCE [LARGE SCALE GENOMIC DNA]</scope>
    <source>
        <strain evidence="2">SNU_AA5</strain>
        <tissue evidence="2">Soma without cirri and trophi</tissue>
    </source>
</reference>
<evidence type="ECO:0000313" key="3">
    <source>
        <dbReference type="Proteomes" id="UP000440578"/>
    </source>
</evidence>
<gene>
    <name evidence="2" type="ORF">FJT64_010152</name>
</gene>
<dbReference type="EMBL" id="VIIS01001856">
    <property type="protein sequence ID" value="KAF0291764.1"/>
    <property type="molecule type" value="Genomic_DNA"/>
</dbReference>
<feature type="compositionally biased region" description="Acidic residues" evidence="1">
    <location>
        <begin position="12"/>
        <end position="22"/>
    </location>
</feature>
<evidence type="ECO:0000313" key="2">
    <source>
        <dbReference type="EMBL" id="KAF0291764.1"/>
    </source>
</evidence>
<evidence type="ECO:0000256" key="1">
    <source>
        <dbReference type="SAM" id="MobiDB-lite"/>
    </source>
</evidence>
<accession>A0A6A4VJQ5</accession>
<feature type="region of interest" description="Disordered" evidence="1">
    <location>
        <begin position="1"/>
        <end position="22"/>
    </location>
</feature>
<sequence>MICGDSSSSSDGESEEREEPPEEEVLLRIRLRMVDIYLRRMEERIRRRRRRDAGWLRQDIQQRLARARVRPSTGLLHRVLLEETRHRSYRCQ</sequence>
<dbReference type="Proteomes" id="UP000440578">
    <property type="component" value="Unassembled WGS sequence"/>
</dbReference>
<feature type="compositionally biased region" description="Low complexity" evidence="1">
    <location>
        <begin position="1"/>
        <end position="11"/>
    </location>
</feature>
<name>A0A6A4VJQ5_AMPAM</name>